<dbReference type="AlphaFoldDB" id="A0A3M4LGM4"/>
<comment type="caution">
    <text evidence="2">The sequence shown here is derived from an EMBL/GenBank/DDBJ whole genome shotgun (WGS) entry which is preliminary data.</text>
</comment>
<dbReference type="PROSITE" id="PS51257">
    <property type="entry name" value="PROKAR_LIPOPROTEIN"/>
    <property type="match status" value="1"/>
</dbReference>
<reference evidence="2 3" key="1">
    <citation type="submission" date="2018-08" db="EMBL/GenBank/DDBJ databases">
        <title>Recombination of ecologically and evolutionarily significant loci maintains genetic cohesion in the Pseudomonas syringae species complex.</title>
        <authorList>
            <person name="Dillon M."/>
            <person name="Thakur S."/>
            <person name="Almeida R.N.D."/>
            <person name="Weir B.S."/>
            <person name="Guttman D.S."/>
        </authorList>
    </citation>
    <scope>NUCLEOTIDE SEQUENCE [LARGE SCALE GENOMIC DNA]</scope>
    <source>
        <strain evidence="2 3">ICMP 3353</strain>
    </source>
</reference>
<organism evidence="2 3">
    <name type="scientific">Pseudomonas cichorii</name>
    <dbReference type="NCBI Taxonomy" id="36746"/>
    <lineage>
        <taxon>Bacteria</taxon>
        <taxon>Pseudomonadati</taxon>
        <taxon>Pseudomonadota</taxon>
        <taxon>Gammaproteobacteria</taxon>
        <taxon>Pseudomonadales</taxon>
        <taxon>Pseudomonadaceae</taxon>
        <taxon>Pseudomonas</taxon>
    </lineage>
</organism>
<evidence type="ECO:0000313" key="2">
    <source>
        <dbReference type="EMBL" id="RMQ40653.1"/>
    </source>
</evidence>
<dbReference type="OrthoDB" id="6442930at2"/>
<accession>A0A3M4LGM4</accession>
<dbReference type="Gene3D" id="2.60.120.790">
    <property type="match status" value="1"/>
</dbReference>
<gene>
    <name evidence="2" type="ORF">ALQ04_03361</name>
</gene>
<dbReference type="RefSeq" id="WP_122318551.1">
    <property type="nucleotide sequence ID" value="NZ_RBRE01000093.1"/>
</dbReference>
<evidence type="ECO:0000259" key="1">
    <source>
        <dbReference type="Pfam" id="PF18539"/>
    </source>
</evidence>
<dbReference type="EMBL" id="RBRE01000093">
    <property type="protein sequence ID" value="RMQ40653.1"/>
    <property type="molecule type" value="Genomic_DNA"/>
</dbReference>
<dbReference type="Proteomes" id="UP000277236">
    <property type="component" value="Unassembled WGS sequence"/>
</dbReference>
<feature type="domain" description="DUF5625" evidence="1">
    <location>
        <begin position="27"/>
        <end position="161"/>
    </location>
</feature>
<dbReference type="InterPro" id="IPR041008">
    <property type="entry name" value="DUF5625"/>
</dbReference>
<protein>
    <recommendedName>
        <fullName evidence="1">DUF5625 domain-containing protein</fullName>
    </recommendedName>
</protein>
<proteinExistence type="predicted"/>
<dbReference type="Pfam" id="PF18539">
    <property type="entry name" value="DUF5625"/>
    <property type="match status" value="1"/>
</dbReference>
<name>A0A3M4LGM4_PSECI</name>
<sequence>MSFIKNFFALFLSGFLVGCSSPVLIVKPVNLSLANQKVSAQFRVAERGGYRVALLFVWSEKASDIDHQKAVWGGGLYNEGGVPIPVHLRVLKDGQLFFDEVLVTTGIDSGQAFEYEGKYKSTQVRDIKHFALLPGDYTVEVSTVDKVDAFRGTEGYVEFSYYSPKI</sequence>
<evidence type="ECO:0000313" key="3">
    <source>
        <dbReference type="Proteomes" id="UP000277236"/>
    </source>
</evidence>